<dbReference type="Proteomes" id="UP000219669">
    <property type="component" value="Unassembled WGS sequence"/>
</dbReference>
<dbReference type="AlphaFoldDB" id="A0A286E6E8"/>
<reference evidence="1 2" key="1">
    <citation type="submission" date="2017-09" db="EMBL/GenBank/DDBJ databases">
        <authorList>
            <person name="Ehlers B."/>
            <person name="Leendertz F.H."/>
        </authorList>
    </citation>
    <scope>NUCLEOTIDE SEQUENCE [LARGE SCALE GENOMIC DNA]</scope>
    <source>
        <strain evidence="1 2">DSM 16848</strain>
    </source>
</reference>
<evidence type="ECO:0000313" key="1">
    <source>
        <dbReference type="EMBL" id="SOD66495.1"/>
    </source>
</evidence>
<evidence type="ECO:0000313" key="2">
    <source>
        <dbReference type="Proteomes" id="UP000219669"/>
    </source>
</evidence>
<proteinExistence type="predicted"/>
<sequence length="43" mass="5060">MRFGNVSGSLKPNFTQITQYRLPRVMLLNKITRFKIGTLPERH</sequence>
<keyword evidence="2" id="KW-1185">Reference proteome</keyword>
<name>A0A286E6E8_9NEIS</name>
<dbReference type="EMBL" id="OCNF01000004">
    <property type="protein sequence ID" value="SOD66495.1"/>
    <property type="molecule type" value="Genomic_DNA"/>
</dbReference>
<dbReference type="RefSeq" id="WP_257010979.1">
    <property type="nucleotide sequence ID" value="NZ_CP083931.1"/>
</dbReference>
<organism evidence="1 2">
    <name type="scientific">Alysiella filiformis DSM 16848</name>
    <dbReference type="NCBI Taxonomy" id="1120981"/>
    <lineage>
        <taxon>Bacteria</taxon>
        <taxon>Pseudomonadati</taxon>
        <taxon>Pseudomonadota</taxon>
        <taxon>Betaproteobacteria</taxon>
        <taxon>Neisseriales</taxon>
        <taxon>Neisseriaceae</taxon>
        <taxon>Alysiella</taxon>
    </lineage>
</organism>
<accession>A0A286E6E8</accession>
<protein>
    <submittedName>
        <fullName evidence="1">Uncharacterized protein</fullName>
    </submittedName>
</protein>
<gene>
    <name evidence="1" type="ORF">SAMN02746062_00626</name>
</gene>